<feature type="compositionally biased region" description="Basic residues" evidence="1">
    <location>
        <begin position="326"/>
        <end position="341"/>
    </location>
</feature>
<name>A0A914PN20_9BILA</name>
<dbReference type="WBParaSite" id="PDA_v2.g19893.t1">
    <property type="protein sequence ID" value="PDA_v2.g19893.t1"/>
    <property type="gene ID" value="PDA_v2.g19893"/>
</dbReference>
<feature type="region of interest" description="Disordered" evidence="1">
    <location>
        <begin position="303"/>
        <end position="353"/>
    </location>
</feature>
<dbReference type="AlphaFoldDB" id="A0A914PN20"/>
<accession>A0A914PN20</accession>
<reference evidence="3" key="1">
    <citation type="submission" date="2022-11" db="UniProtKB">
        <authorList>
            <consortium name="WormBaseParasite"/>
        </authorList>
    </citation>
    <scope>IDENTIFICATION</scope>
</reference>
<evidence type="ECO:0000256" key="1">
    <source>
        <dbReference type="SAM" id="MobiDB-lite"/>
    </source>
</evidence>
<sequence>MFNETWNGAANNGDLPEIQPIDFILIENFPTQNYAQNFFCLDPLYGTFVSFFWNHDPSSPPEAHYYSIDESNLKNFEMIDKIILKDFDLNVLKDIFENRFDKRYLPIFESYGRQIFIRFVYPKEDPEDNDHRTIFSGLWKNENEKDVKKFVAKVIWSPSQRLNAYDMNVVFRAKKSWIQKFRPYVPPTTTKPPTAVPTTTSPTIATTVPKTTMPPFPPGTAPPKQTSPLESTSIIDSSTASSTSTTTTSSKNSGTNNDTNSSQTHPTPAASHSEDSSKASFIILVILIICKFRGAKKMKEEMAKKNVEKSGKKKPQSSEAKEIMPKKKPPKMKKQKKSSVKKSKDTGKKTATTTTTFDQTNYFTVNDTFEKNTK</sequence>
<protein>
    <submittedName>
        <fullName evidence="3">Uncharacterized protein</fullName>
    </submittedName>
</protein>
<organism evidence="2 3">
    <name type="scientific">Panagrolaimus davidi</name>
    <dbReference type="NCBI Taxonomy" id="227884"/>
    <lineage>
        <taxon>Eukaryota</taxon>
        <taxon>Metazoa</taxon>
        <taxon>Ecdysozoa</taxon>
        <taxon>Nematoda</taxon>
        <taxon>Chromadorea</taxon>
        <taxon>Rhabditida</taxon>
        <taxon>Tylenchina</taxon>
        <taxon>Panagrolaimomorpha</taxon>
        <taxon>Panagrolaimoidea</taxon>
        <taxon>Panagrolaimidae</taxon>
        <taxon>Panagrolaimus</taxon>
    </lineage>
</organism>
<evidence type="ECO:0000313" key="2">
    <source>
        <dbReference type="Proteomes" id="UP000887578"/>
    </source>
</evidence>
<feature type="compositionally biased region" description="Low complexity" evidence="1">
    <location>
        <begin position="222"/>
        <end position="264"/>
    </location>
</feature>
<keyword evidence="2" id="KW-1185">Reference proteome</keyword>
<evidence type="ECO:0000313" key="3">
    <source>
        <dbReference type="WBParaSite" id="PDA_v2.g19893.t1"/>
    </source>
</evidence>
<dbReference type="Proteomes" id="UP000887578">
    <property type="component" value="Unplaced"/>
</dbReference>
<feature type="region of interest" description="Disordered" evidence="1">
    <location>
        <begin position="184"/>
        <end position="276"/>
    </location>
</feature>
<feature type="compositionally biased region" description="Low complexity" evidence="1">
    <location>
        <begin position="191"/>
        <end position="211"/>
    </location>
</feature>
<proteinExistence type="predicted"/>
<feature type="compositionally biased region" description="Pro residues" evidence="1">
    <location>
        <begin position="212"/>
        <end position="221"/>
    </location>
</feature>